<feature type="compositionally biased region" description="Low complexity" evidence="6">
    <location>
        <begin position="1443"/>
        <end position="1453"/>
    </location>
</feature>
<feature type="region of interest" description="Disordered" evidence="6">
    <location>
        <begin position="344"/>
        <end position="380"/>
    </location>
</feature>
<dbReference type="PANTHER" id="PTHR15742">
    <property type="entry name" value="GIRDIN"/>
    <property type="match status" value="1"/>
</dbReference>
<feature type="region of interest" description="Disordered" evidence="6">
    <location>
        <begin position="1413"/>
        <end position="1473"/>
    </location>
</feature>
<keyword evidence="3 5" id="KW-0175">Coiled coil</keyword>
<dbReference type="InterPro" id="IPR027882">
    <property type="entry name" value="SOGA1/2-like_CC"/>
</dbReference>
<feature type="domain" description="SOGA coiled-coil" evidence="7">
    <location>
        <begin position="171"/>
        <end position="267"/>
    </location>
</feature>
<feature type="compositionally biased region" description="Gly residues" evidence="6">
    <location>
        <begin position="356"/>
        <end position="379"/>
    </location>
</feature>
<comment type="subcellular location">
    <subcellularLocation>
        <location evidence="1">Membrane</location>
    </subcellularLocation>
</comment>
<name>A0A8C2FRW7_CYPCA</name>
<feature type="compositionally biased region" description="Polar residues" evidence="6">
    <location>
        <begin position="1427"/>
        <end position="1439"/>
    </location>
</feature>
<dbReference type="Pfam" id="PF11365">
    <property type="entry name" value="SOGA"/>
    <property type="match status" value="2"/>
</dbReference>
<feature type="coiled-coil region" evidence="5">
    <location>
        <begin position="304"/>
        <end position="338"/>
    </location>
</feature>
<evidence type="ECO:0000259" key="7">
    <source>
        <dbReference type="Pfam" id="PF11365"/>
    </source>
</evidence>
<evidence type="ECO:0000256" key="6">
    <source>
        <dbReference type="SAM" id="MobiDB-lite"/>
    </source>
</evidence>
<dbReference type="Ensembl" id="ENSCCRT00020065356.1">
    <property type="protein sequence ID" value="ENSCCRP00020059307.1"/>
    <property type="gene ID" value="ENSCCRG00020028115.1"/>
</dbReference>
<organism evidence="9 10">
    <name type="scientific">Cyprinus carpio</name>
    <name type="common">Common carp</name>
    <dbReference type="NCBI Taxonomy" id="7962"/>
    <lineage>
        <taxon>Eukaryota</taxon>
        <taxon>Metazoa</taxon>
        <taxon>Chordata</taxon>
        <taxon>Craniata</taxon>
        <taxon>Vertebrata</taxon>
        <taxon>Euteleostomi</taxon>
        <taxon>Actinopterygii</taxon>
        <taxon>Neopterygii</taxon>
        <taxon>Teleostei</taxon>
        <taxon>Ostariophysi</taxon>
        <taxon>Cypriniformes</taxon>
        <taxon>Cyprinidae</taxon>
        <taxon>Cyprininae</taxon>
        <taxon>Cyprinus</taxon>
    </lineage>
</organism>
<feature type="coiled-coil region" evidence="5">
    <location>
        <begin position="186"/>
        <end position="213"/>
    </location>
</feature>
<keyword evidence="4" id="KW-0472">Membrane</keyword>
<evidence type="ECO:0000256" key="2">
    <source>
        <dbReference type="ARBA" id="ARBA00022553"/>
    </source>
</evidence>
<evidence type="ECO:0000256" key="1">
    <source>
        <dbReference type="ARBA" id="ARBA00004370"/>
    </source>
</evidence>
<feature type="compositionally biased region" description="Polar residues" evidence="6">
    <location>
        <begin position="1454"/>
        <end position="1473"/>
    </location>
</feature>
<proteinExistence type="predicted"/>
<dbReference type="PANTHER" id="PTHR15742:SF3">
    <property type="entry name" value="MICROTUBULE CROSS-LINKING FACTOR 1"/>
    <property type="match status" value="1"/>
</dbReference>
<evidence type="ECO:0000259" key="8">
    <source>
        <dbReference type="Pfam" id="PF14818"/>
    </source>
</evidence>
<accession>A0A8C2FRW7</accession>
<evidence type="ECO:0000256" key="3">
    <source>
        <dbReference type="ARBA" id="ARBA00023054"/>
    </source>
</evidence>
<evidence type="ECO:0000256" key="4">
    <source>
        <dbReference type="ARBA" id="ARBA00023136"/>
    </source>
</evidence>
<feature type="compositionally biased region" description="Basic and acidic residues" evidence="6">
    <location>
        <begin position="1000"/>
        <end position="1026"/>
    </location>
</feature>
<evidence type="ECO:0000313" key="9">
    <source>
        <dbReference type="Ensembl" id="ENSCCRP00020059307.1"/>
    </source>
</evidence>
<dbReference type="InterPro" id="IPR049885">
    <property type="entry name" value="MTCL1-3"/>
</dbReference>
<feature type="region of interest" description="Disordered" evidence="6">
    <location>
        <begin position="975"/>
        <end position="1027"/>
    </location>
</feature>
<evidence type="ECO:0000256" key="5">
    <source>
        <dbReference type="SAM" id="Coils"/>
    </source>
</evidence>
<feature type="compositionally biased region" description="Low complexity" evidence="6">
    <location>
        <begin position="981"/>
        <end position="996"/>
    </location>
</feature>
<feature type="region of interest" description="Disordered" evidence="6">
    <location>
        <begin position="428"/>
        <end position="449"/>
    </location>
</feature>
<feature type="compositionally biased region" description="Basic and acidic residues" evidence="6">
    <location>
        <begin position="430"/>
        <end position="445"/>
    </location>
</feature>
<feature type="coiled-coil region" evidence="5">
    <location>
        <begin position="3"/>
        <end position="73"/>
    </location>
</feature>
<dbReference type="GO" id="GO:0016020">
    <property type="term" value="C:membrane"/>
    <property type="evidence" value="ECO:0007669"/>
    <property type="project" value="UniProtKB-SubCell"/>
</dbReference>
<dbReference type="GO" id="GO:0010506">
    <property type="term" value="P:regulation of autophagy"/>
    <property type="evidence" value="ECO:0007669"/>
    <property type="project" value="InterPro"/>
</dbReference>
<dbReference type="InterPro" id="IPR027881">
    <property type="entry name" value="SOGA_CC"/>
</dbReference>
<feature type="region of interest" description="Disordered" evidence="6">
    <location>
        <begin position="1497"/>
        <end position="1542"/>
    </location>
</feature>
<feature type="compositionally biased region" description="Basic and acidic residues" evidence="6">
    <location>
        <begin position="1113"/>
        <end position="1125"/>
    </location>
</feature>
<feature type="coiled-coil region" evidence="5">
    <location>
        <begin position="926"/>
        <end position="964"/>
    </location>
</feature>
<dbReference type="Proteomes" id="UP000694701">
    <property type="component" value="Unplaced"/>
</dbReference>
<feature type="region of interest" description="Disordered" evidence="6">
    <location>
        <begin position="1590"/>
        <end position="1665"/>
    </location>
</feature>
<feature type="compositionally biased region" description="Basic and acidic residues" evidence="6">
    <location>
        <begin position="1607"/>
        <end position="1619"/>
    </location>
</feature>
<dbReference type="GO" id="GO:0005615">
    <property type="term" value="C:extracellular space"/>
    <property type="evidence" value="ECO:0007669"/>
    <property type="project" value="InterPro"/>
</dbReference>
<feature type="domain" description="SOGA coiled-coil" evidence="7">
    <location>
        <begin position="303"/>
        <end position="411"/>
    </location>
</feature>
<feature type="region of interest" description="Disordered" evidence="6">
    <location>
        <begin position="1374"/>
        <end position="1399"/>
    </location>
</feature>
<feature type="coiled-coil region" evidence="5">
    <location>
        <begin position="380"/>
        <end position="407"/>
    </location>
</feature>
<feature type="region of interest" description="Disordered" evidence="6">
    <location>
        <begin position="1106"/>
        <end position="1131"/>
    </location>
</feature>
<sequence length="1665" mass="187387">MAQDELLREIEDLRSENDYLKDEVDELRAEMEEIRDSYLEEEVYQLQELRRELDRSNRNCRILQYRLRKTEQKSLRVAQTGHVDGELLRGLEQDLKVAKDVSVRLHNELETVEDKRTRAEDENEQLRQNLIEVEISKQALQNELERAKETALRRRGSRETFKDKKSLTQEDSADLRCQLQFAKEESSLMRKKMAKLGREKDELEQELQKYKSVYGDVDSPLPLAEVTGGGPHTSREAELRLRLKLVEEEANILGRKIVELEVENRGLRAENEDLRCQYERDCFGREPFSSVPTSPYSGDALESASELRRHLQFVEEEAELLRRSISEIEDHNKQLTSELNRFKFGPSQADRESEGAEGGNGGMLKPGNGGGHGFPGAGSGATLQEELKTARLQINELSGKVMKLQYENRVLISNMQRCDLAAHLGIRTSSPRDSDVDSDAGRREADEDETARLLLLHPKREGPVGGESDSDDLFEKTATSGFVSGEKPSDPGELGVTELAQRRREDRETLHNVRREAERLGKTVERLITDTDSLIREGSLVVLGGDLLAEGLEFRGDGGSAESKPDSQVLDSINTRMRAFRSELQQFMDKVDHLGEGLRDRVDDLSPMPNLTESSSFLSTVTSMSRDSPIGTLGRDLGTDLQCWDFETAVVCSDGVQLRDPVLSEMGTPTRETQLRLEHDRRMRDSFTSSITQEEERRRAEARRGLELQGLQSHEPTWPQERVLLQQEVRLFRHNMVIVYMKLRWILMHWRLGRRTDGLEEGAHAEYERLENIPELGIMVDQGDGETEREDKVCTQITGSDLTEPSPLLLSPERFQYQKLAGDSRRVLHALRSLLEELRAELREEAQRRCQLQQTLANERAAWEIQCAEMRSHVTKLQDMRGESAVADEGADSADVLQQEREEQRRLLADSHSTALELRWKLQHGEKRWTRERNDLLERFEKERQEWDRSLREMYRKMEKMQKDVVQSEGGAAHVFSPQESPCRAPRSPRSPCTAAHTRSHSDSEATLEEKGAMGRPRPFEGHRPPESLFLDALSLDPLSEAEVPPPSRLESEKRFPHLKEVRDRALNEISESVDPAIYPEEEKSSGSLLRAKSVCSMSDFQRLMDSSPFLPDKSKPGEHGRDDVTPPLSPDDLKYIEEFNGKGWDLPTSSLAACPIPGPVIPSPVMEAWAERAEYRRAESTSEAFQPASWYLTTSATLTTNTMSSPEYCQMLPLRAAQEGEQFGVHVLHSPVRGERSAPGPPEQEYMFSKVTKVKGGEVVGGAEEVFGGRWPCDLRSHLEEGLRPGERPSVCAAVGYTSSLELELSRNLSDDMKEKAFSARHAIRSSSASGSSPPERQLQDMACQTNGLTTRGTQTTQTISVGLQTEALRTLTSSPHRCLTPKGGSTPISSPSRSLRKMQYSPVIQAKFERPCCSPKYGSPKLQRKPSNSGKSEQLASQIRAPTPTTTAQQQKGNNESAWARSTTTRDSPVHTTINDGLSSLFNIIDHTPIAFDPLQKFNKSPSRSRPTEVGPQGPADPKSPSVCAAQGPLRNSRGRSPSPVQLIVETQGEKTPEVISIRQDLSAPPGYTLAENAARILNKKLLEQSFREERKLSTSSATAPNKTGDTEKPECLEDLPRSPVAPPLDSCFLRPARPANRRPPSRWAAHSPSSSPKCKYRRERFR</sequence>
<reference evidence="9" key="1">
    <citation type="submission" date="2025-08" db="UniProtKB">
        <authorList>
            <consortium name="Ensembl"/>
        </authorList>
    </citation>
    <scope>IDENTIFICATION</scope>
</reference>
<protein>
    <submittedName>
        <fullName evidence="9">Microtubule crosslinking factor 1</fullName>
    </submittedName>
</protein>
<feature type="coiled-coil region" evidence="5">
    <location>
        <begin position="102"/>
        <end position="150"/>
    </location>
</feature>
<keyword evidence="2" id="KW-0597">Phosphoprotein</keyword>
<evidence type="ECO:0000313" key="10">
    <source>
        <dbReference type="Proteomes" id="UP000694701"/>
    </source>
</evidence>
<dbReference type="Pfam" id="PF14818">
    <property type="entry name" value="SOGA1-2-like_CC"/>
    <property type="match status" value="1"/>
</dbReference>
<feature type="compositionally biased region" description="Polar residues" evidence="6">
    <location>
        <begin position="1596"/>
        <end position="1606"/>
    </location>
</feature>
<feature type="coiled-coil region" evidence="5">
    <location>
        <begin position="243"/>
        <end position="277"/>
    </location>
</feature>
<feature type="domain" description="SOGA 1/2-like coiled-coil" evidence="8">
    <location>
        <begin position="916"/>
        <end position="966"/>
    </location>
</feature>